<dbReference type="InterPro" id="IPR040557">
    <property type="entry name" value="VIP1_N"/>
</dbReference>
<feature type="compositionally biased region" description="Basic residues" evidence="15">
    <location>
        <begin position="2140"/>
        <end position="2150"/>
    </location>
</feature>
<evidence type="ECO:0000256" key="8">
    <source>
        <dbReference type="ARBA" id="ARBA00022840"/>
    </source>
</evidence>
<comment type="function">
    <text evidence="11">Bifunctional inositol kinase that acts in concert with the IP6K kinases to synthesize the diphosphate group-containing inositol pyrophosphates diphosphoinositol pentakisphosphate, PP-InsP5, and bis-diphosphoinositol tetrakisphosphate, (PP)2-InsP4. PP-InsP5 and (PP)2-InsP4, also respectively called InsP7 and InsP8, may regulate a variety of cellular processes, including apoptosis, vesicle trafficking, cytoskeletal dynamics, and exocytosis. Phosphorylates inositol hexakisphosphate (InsP6) at position 1 to produce PP-InsP5 which is in turn phosphorylated by IP6Ks to produce (PP)2-InsP4. Alternatively, phosphorylates PP-InsP5 at position 1, produced by IP6Ks from InsP6, to produce (PP)2-InsP4.</text>
</comment>
<evidence type="ECO:0000256" key="2">
    <source>
        <dbReference type="ARBA" id="ARBA00005609"/>
    </source>
</evidence>
<dbReference type="GO" id="GO:0005829">
    <property type="term" value="C:cytosol"/>
    <property type="evidence" value="ECO:0007669"/>
    <property type="project" value="UniProtKB-SubCell"/>
</dbReference>
<accession>A0AAF5CWQ8</accession>
<feature type="compositionally biased region" description="Polar residues" evidence="15">
    <location>
        <begin position="1028"/>
        <end position="1046"/>
    </location>
</feature>
<feature type="region of interest" description="Disordered" evidence="15">
    <location>
        <begin position="966"/>
        <end position="1063"/>
    </location>
</feature>
<feature type="compositionally biased region" description="Acidic residues" evidence="15">
    <location>
        <begin position="1110"/>
        <end position="1136"/>
    </location>
</feature>
<name>A0AAF5CWQ8_STRER</name>
<evidence type="ECO:0000313" key="18">
    <source>
        <dbReference type="WBParaSite" id="TCONS_00003087.p1"/>
    </source>
</evidence>
<feature type="region of interest" description="Disordered" evidence="15">
    <location>
        <begin position="2133"/>
        <end position="2162"/>
    </location>
</feature>
<dbReference type="PROSITE" id="PS50011">
    <property type="entry name" value="PROTEIN_KINASE_DOM"/>
    <property type="match status" value="1"/>
</dbReference>
<dbReference type="InterPro" id="IPR011009">
    <property type="entry name" value="Kinase-like_dom_sf"/>
</dbReference>
<evidence type="ECO:0000256" key="3">
    <source>
        <dbReference type="ARBA" id="ARBA00012893"/>
    </source>
</evidence>
<evidence type="ECO:0000256" key="14">
    <source>
        <dbReference type="PROSITE-ProRule" id="PRU10141"/>
    </source>
</evidence>
<keyword evidence="5" id="KW-0808">Transferase</keyword>
<dbReference type="InterPro" id="IPR033379">
    <property type="entry name" value="Acid_Pase_AS"/>
</dbReference>
<dbReference type="Proteomes" id="UP000035681">
    <property type="component" value="Unplaced"/>
</dbReference>
<dbReference type="CDD" id="cd07061">
    <property type="entry name" value="HP_HAP_like"/>
    <property type="match status" value="1"/>
</dbReference>
<dbReference type="EC" id="2.7.4.24" evidence="3"/>
<feature type="binding site" evidence="14">
    <location>
        <position position="1513"/>
    </location>
    <ligand>
        <name>ATP</name>
        <dbReference type="ChEBI" id="CHEBI:30616"/>
    </ligand>
</feature>
<dbReference type="GO" id="GO:0016791">
    <property type="term" value="F:phosphatase activity"/>
    <property type="evidence" value="ECO:0007669"/>
    <property type="project" value="UniProtKB-ARBA"/>
</dbReference>
<dbReference type="Gene3D" id="1.10.510.10">
    <property type="entry name" value="Transferase(Phosphotransferase) domain 1"/>
    <property type="match status" value="1"/>
</dbReference>
<dbReference type="PROSITE" id="PS00108">
    <property type="entry name" value="PROTEIN_KINASE_ST"/>
    <property type="match status" value="1"/>
</dbReference>
<evidence type="ECO:0000259" key="16">
    <source>
        <dbReference type="PROSITE" id="PS50011"/>
    </source>
</evidence>
<dbReference type="Gene3D" id="3.30.200.20">
    <property type="entry name" value="Phosphorylase Kinase, domain 1"/>
    <property type="match status" value="1"/>
</dbReference>
<feature type="domain" description="Protein kinase" evidence="16">
    <location>
        <begin position="1484"/>
        <end position="1735"/>
    </location>
</feature>
<evidence type="ECO:0000256" key="1">
    <source>
        <dbReference type="ARBA" id="ARBA00004514"/>
    </source>
</evidence>
<reference evidence="18" key="1">
    <citation type="submission" date="2024-02" db="UniProtKB">
        <authorList>
            <consortium name="WormBaseParasite"/>
        </authorList>
    </citation>
    <scope>IDENTIFICATION</scope>
</reference>
<organism evidence="17 18">
    <name type="scientific">Strongyloides stercoralis</name>
    <name type="common">Threadworm</name>
    <dbReference type="NCBI Taxonomy" id="6248"/>
    <lineage>
        <taxon>Eukaryota</taxon>
        <taxon>Metazoa</taxon>
        <taxon>Ecdysozoa</taxon>
        <taxon>Nematoda</taxon>
        <taxon>Chromadorea</taxon>
        <taxon>Rhabditida</taxon>
        <taxon>Tylenchina</taxon>
        <taxon>Panagrolaimomorpha</taxon>
        <taxon>Strongyloidoidea</taxon>
        <taxon>Strongyloididae</taxon>
        <taxon>Strongyloides</taxon>
    </lineage>
</organism>
<keyword evidence="6 14" id="KW-0547">Nucleotide-binding</keyword>
<dbReference type="Pfam" id="PF00328">
    <property type="entry name" value="His_Phos_2"/>
    <property type="match status" value="1"/>
</dbReference>
<comment type="subcellular location">
    <subcellularLocation>
        <location evidence="1">Cytoplasm</location>
        <location evidence="1">Cytosol</location>
    </subcellularLocation>
</comment>
<sequence length="2269" mass="260160">MLSSSKEEDSINKKHSEDVEEFNEKHHQSKINNTDLDIENDEEPPENFRKIAIGLCAMHRKANSKPMRAIMAKMLQYYGKWIEFIIFPEEVILNEPVEKWPLCDCLISFHSMDFPLSKAMEYEKLRRPYVINDLHRQFDLLDRRKVFRCLERARIDHPRYGVVIRDENGISEAKLEEYNDHIVINGQVFNKPFVEKPVSAEDHNVYIYYPSSVGGGSQRLFRKINDRSSRYHTRSTVRRTGSYIYEEFIPADGTDVKVYAVGPYYAHAEARKCPGLDGKVERDADGKEVRYPVILSAREKVMARQVVLAFGQTVCGFDLLRANGKSYVCDVNGFSFVKTSTKYYEDTARILGNTILKRLTARLNMKWTMPQQEDDPPIVATPSGKLMELRCVLAVIRHGDRTPKQKMKMLVSDLRFFDLFKRHDGLRKKEIKMKKPNQLSEVLDLTKVIWTEEKKHCEDLREEINLANNTDCSPDKIKDLERQLEKCEGLVKKYDQMRTVLEMYGHFSGINRKVQMKYVKPKATSVKISDSEDPLSVDRSQPALLLILKWGGELTTAGVLQAEALGKLFRTLYPGIRRTDGKDCPEDTQGLGFLRLHSTYRHDLKIYASDEGRVQSTAAAFAKGLLALEGELTPIMMQMVKSSNTDGLLNDDFNAREFQNELKGYLHSVLQVDRDFTQEDYEKLNPNNLRSINHAMEFIKNPFKMCVEISGYVERMCNIIKANKFKNPTKSLYLNESWNLAERRWGKELTEFRKINKDGGIEFDISKIPDIYDNIKYDMEHNPDLCVNNEGEFERMYLCVKNMADIVVPQEYGISEESKIKIGQRICSPLAAKLRNDLIRCTESIDDEETQTRLDPRASEGIATPMRHVRTRLYFTSESHIHTLMNLIRYGGFMPADDKKWQRAMNFLSGVTEFNYMTQIVMMVYEDSRSDSDKSDKDRFHIELLFSPGLYPCFQTEKERIYEKRMNAKGKKQQSFNKKEGKNSESYDYASDGGGSDLSKKKSCTTPIPFIDDDDYQDSNRYDDKDSMTSSINNTTLSSVKTSKTNLSEKNDEKVGDQDQDDGLEVNSVNLVVLSEVDGKPYTSDELAKLSKNARTSRRLSRTEKSESINFDDDNKESISEDVFDDNESVGDEESQDTLGTSKKSLIELCDLSRSRIMKSMSDKGCDLSAHFKKEIFAKKCDFKSFDCDDDENSNDLPTINLDDPQSTVGSGRGKWVKELLADTRKALEGLSKNGSTGTIAEEKKEESKDAISIAEGLDIIKNKESTSNGASEDDNLSQSSRRGRFPYKFKHHTVNLFAGSKCVDNRLISNAVLQGKMNGFNKENPSNNPVVLSTAVIARSNSAPRLQTFKESESIKMQDIRRFWPPLRSLETLHDSVAYRQMKDFLDRIINNITPPMTPSLKNSLHNIGDNSFMDYKDIKNKMSLESLFVNDYQDELNLNSALTFKINAMLKKKFHNWSMRLTYHFSCLHPQEHSLKCFRSQYKLLEEIGRGGFGIVYKAVRLSDGSPVAVKYILHQHVRDWKIVDRKMIPSEAAHLQAVCGMPGVVKIIDWFANSKGFLIVMERPENCMDLFDVISGYGRLDEPMARLIFKQVIETTYQLFTKHSLVHRDIKDENLILDMDSGEIKMVDFGAADYLESAKNKGFQGTKSYCPPEWFKKKLYLPMESTCWSLGVLLYLIVTGLLPFKNEIQICVGKITFPEGISKECQHLIRRLLCISPEGRADLKEVLNHAWMQIKVEKLKQPFQLELRRRSVKKRSRRRRGESVFDGVSDDDEDMECMHRRFRQTSEESVAKALDIPHEVILAAEARRKSLQPGVIQSTQNKCTNDNKYLSNEHFNKDKSTLPPYCSSSKQNTAIDGKDESNKLLRMNTNSYYNVLSVEERRRTFKNKGRSKVDHLRSYPVSMETTGDTPTQSQDIFASADDHFPVSFTKNNPSRSYTSSTRSREKTTLMDDKIQISNLSKFNNSFETAIEDDTNSVTLSSTFTFYSANEEQLDESTYPQLINETNFNNLSNVNGIFNSNSDVFNEKQKCNGNLMNSSIHTNKYFPSTSSITSVSTTLMVRNNEVKNSDDCTSGSDYERDDLSFHSHEDDVYYSPSIVKGISSRSLNKGLFKKNDKDRKYSMGNLQDYNALLPNNNSKHKSLKKQQIKYKNEKKSSTESKIYQRRFSSATEYNNLSTSTNFLSPSPSKLSSSSGEVVKENARKTLSYFTQDSSEMPCQSLLKLNNRREDSNINNNRPETLHQYEREVSPLRFPLAVFDVNQVLKKK</sequence>
<feature type="region of interest" description="Disordered" evidence="15">
    <location>
        <begin position="1837"/>
        <end position="1862"/>
    </location>
</feature>
<dbReference type="Pfam" id="PF18086">
    <property type="entry name" value="PPIP5K2_N"/>
    <property type="match status" value="1"/>
</dbReference>
<evidence type="ECO:0000256" key="11">
    <source>
        <dbReference type="ARBA" id="ARBA00055071"/>
    </source>
</evidence>
<dbReference type="FunFam" id="3.30.470.20:FF:000003">
    <property type="entry name" value="Inositol hexakisphosphate and diphosphoinositol-pentakisphosphate kinase"/>
    <property type="match status" value="1"/>
</dbReference>
<protein>
    <recommendedName>
        <fullName evidence="12">Inositol hexakisphosphate and diphosphoinositol-pentakisphosphate kinase</fullName>
        <ecNumber evidence="3">2.7.4.24</ecNumber>
    </recommendedName>
    <alternativeName>
        <fullName evidence="13">InsP6 and PP-IP5 kinase</fullName>
    </alternativeName>
</protein>
<dbReference type="Gene3D" id="3.40.50.1240">
    <property type="entry name" value="Phosphoglycerate mutase-like"/>
    <property type="match status" value="1"/>
</dbReference>
<dbReference type="GO" id="GO:0005524">
    <property type="term" value="F:ATP binding"/>
    <property type="evidence" value="ECO:0007669"/>
    <property type="project" value="UniProtKB-UniRule"/>
</dbReference>
<dbReference type="WBParaSite" id="TCONS_00003087.p1">
    <property type="protein sequence ID" value="TCONS_00003087.p1"/>
    <property type="gene ID" value="XLOC_002848"/>
</dbReference>
<comment type="catalytic activity">
    <reaction evidence="10">
        <text>1D-myo-inositol hexakisphosphate + ATP = 1-diphospho-1D-myo-inositol 2,3,4,5,6-pentakisphosphate + ADP</text>
        <dbReference type="Rhea" id="RHEA:37459"/>
        <dbReference type="ChEBI" id="CHEBI:30616"/>
        <dbReference type="ChEBI" id="CHEBI:58130"/>
        <dbReference type="ChEBI" id="CHEBI:74946"/>
        <dbReference type="ChEBI" id="CHEBI:456216"/>
        <dbReference type="EC" id="2.7.4.24"/>
    </reaction>
    <physiologicalReaction direction="left-to-right" evidence="10">
        <dbReference type="Rhea" id="RHEA:37460"/>
    </physiologicalReaction>
</comment>
<evidence type="ECO:0000256" key="7">
    <source>
        <dbReference type="ARBA" id="ARBA00022777"/>
    </source>
</evidence>
<evidence type="ECO:0000256" key="6">
    <source>
        <dbReference type="ARBA" id="ARBA00022741"/>
    </source>
</evidence>
<evidence type="ECO:0000256" key="13">
    <source>
        <dbReference type="ARBA" id="ARBA00075553"/>
    </source>
</evidence>
<keyword evidence="7" id="KW-0418">Kinase</keyword>
<dbReference type="SUPFAM" id="SSF53254">
    <property type="entry name" value="Phosphoglycerate mutase-like"/>
    <property type="match status" value="1"/>
</dbReference>
<feature type="compositionally biased region" description="Basic and acidic residues" evidence="15">
    <location>
        <begin position="1"/>
        <end position="26"/>
    </location>
</feature>
<evidence type="ECO:0000256" key="9">
    <source>
        <dbReference type="ARBA" id="ARBA00033696"/>
    </source>
</evidence>
<dbReference type="SUPFAM" id="SSF56112">
    <property type="entry name" value="Protein kinase-like (PK-like)"/>
    <property type="match status" value="1"/>
</dbReference>
<dbReference type="SUPFAM" id="SSF56059">
    <property type="entry name" value="Glutathione synthetase ATP-binding domain-like"/>
    <property type="match status" value="1"/>
</dbReference>
<dbReference type="InterPro" id="IPR008271">
    <property type="entry name" value="Ser/Thr_kinase_AS"/>
</dbReference>
<feature type="region of interest" description="Disordered" evidence="15">
    <location>
        <begin position="1090"/>
        <end position="1138"/>
    </location>
</feature>
<dbReference type="PANTHER" id="PTHR12750">
    <property type="entry name" value="DIPHOSPHOINOSITOL PENTAKISPHOSPHATE KINASE"/>
    <property type="match status" value="1"/>
</dbReference>
<dbReference type="GO" id="GO:0032958">
    <property type="term" value="P:inositol phosphate biosynthetic process"/>
    <property type="evidence" value="ECO:0007669"/>
    <property type="project" value="TreeGrafter"/>
</dbReference>
<evidence type="ECO:0000256" key="10">
    <source>
        <dbReference type="ARBA" id="ARBA00034629"/>
    </source>
</evidence>
<evidence type="ECO:0000313" key="17">
    <source>
        <dbReference type="Proteomes" id="UP000035681"/>
    </source>
</evidence>
<comment type="catalytic activity">
    <reaction evidence="9">
        <text>5-diphospho-1D-myo-inositol 1,2,3,4,6-pentakisphosphate + ATP + H(+) = 1,5-bis(diphospho)-1D-myo-inositol 2,3,4,6-tetrakisphosphate + ADP</text>
        <dbReference type="Rhea" id="RHEA:10276"/>
        <dbReference type="ChEBI" id="CHEBI:15378"/>
        <dbReference type="ChEBI" id="CHEBI:30616"/>
        <dbReference type="ChEBI" id="CHEBI:58628"/>
        <dbReference type="ChEBI" id="CHEBI:77983"/>
        <dbReference type="ChEBI" id="CHEBI:456216"/>
        <dbReference type="EC" id="2.7.4.24"/>
    </reaction>
    <physiologicalReaction direction="left-to-right" evidence="9">
        <dbReference type="Rhea" id="RHEA:10277"/>
    </physiologicalReaction>
</comment>
<keyword evidence="8 14" id="KW-0067">ATP-binding</keyword>
<evidence type="ECO:0000256" key="15">
    <source>
        <dbReference type="SAM" id="MobiDB-lite"/>
    </source>
</evidence>
<keyword evidence="17" id="KW-1185">Reference proteome</keyword>
<dbReference type="InterPro" id="IPR017441">
    <property type="entry name" value="Protein_kinase_ATP_BS"/>
</dbReference>
<proteinExistence type="inferred from homology"/>
<dbReference type="Pfam" id="PF00069">
    <property type="entry name" value="Pkinase"/>
    <property type="match status" value="1"/>
</dbReference>
<dbReference type="Gene3D" id="3.40.50.11950">
    <property type="match status" value="1"/>
</dbReference>
<dbReference type="InterPro" id="IPR037446">
    <property type="entry name" value="His_Pase_VIP1"/>
</dbReference>
<dbReference type="InterPro" id="IPR029033">
    <property type="entry name" value="His_PPase_superfam"/>
</dbReference>
<dbReference type="GO" id="GO:0033857">
    <property type="term" value="F:5-diphosphoinositol pentakisphosphate 1-kinase activity"/>
    <property type="evidence" value="ECO:0007669"/>
    <property type="project" value="TreeGrafter"/>
</dbReference>
<dbReference type="PANTHER" id="PTHR12750:SF9">
    <property type="entry name" value="INOSITOL HEXAKISPHOSPHATE AND DIPHOSPHOINOSITOL-PENTAKISPHOSPHATE KINASE"/>
    <property type="match status" value="1"/>
</dbReference>
<comment type="similarity">
    <text evidence="2">Belongs to the histidine acid phosphatase family. VIP1 subfamily.</text>
</comment>
<dbReference type="GO" id="GO:0004672">
    <property type="term" value="F:protein kinase activity"/>
    <property type="evidence" value="ECO:0007669"/>
    <property type="project" value="InterPro"/>
</dbReference>
<dbReference type="SMART" id="SM00220">
    <property type="entry name" value="S_TKc"/>
    <property type="match status" value="1"/>
</dbReference>
<dbReference type="InterPro" id="IPR000560">
    <property type="entry name" value="His_Pase_clade-2"/>
</dbReference>
<feature type="compositionally biased region" description="Basic and acidic residues" evidence="15">
    <location>
        <begin position="1047"/>
        <end position="1057"/>
    </location>
</feature>
<dbReference type="PROSITE" id="PS00107">
    <property type="entry name" value="PROTEIN_KINASE_ATP"/>
    <property type="match status" value="1"/>
</dbReference>
<dbReference type="Gene3D" id="3.30.470.20">
    <property type="entry name" value="ATP-grasp fold, B domain"/>
    <property type="match status" value="1"/>
</dbReference>
<dbReference type="GO" id="GO:0006020">
    <property type="term" value="P:inositol metabolic process"/>
    <property type="evidence" value="ECO:0007669"/>
    <property type="project" value="TreeGrafter"/>
</dbReference>
<dbReference type="GO" id="GO:0000828">
    <property type="term" value="F:inositol hexakisphosphate kinase activity"/>
    <property type="evidence" value="ECO:0007669"/>
    <property type="project" value="TreeGrafter"/>
</dbReference>
<evidence type="ECO:0000256" key="12">
    <source>
        <dbReference type="ARBA" id="ARBA00071668"/>
    </source>
</evidence>
<dbReference type="PROSITE" id="PS00616">
    <property type="entry name" value="HIS_ACID_PHOSPHAT_1"/>
    <property type="match status" value="1"/>
</dbReference>
<dbReference type="InterPro" id="IPR000719">
    <property type="entry name" value="Prot_kinase_dom"/>
</dbReference>
<dbReference type="AlphaFoldDB" id="A0AAF5CWQ8"/>
<evidence type="ECO:0000256" key="5">
    <source>
        <dbReference type="ARBA" id="ARBA00022679"/>
    </source>
</evidence>
<dbReference type="FunFam" id="3.30.200.20:FF:000547">
    <property type="entry name" value="Serine/threonine-protein kinase prk-2"/>
    <property type="match status" value="1"/>
</dbReference>
<feature type="region of interest" description="Disordered" evidence="15">
    <location>
        <begin position="1"/>
        <end position="41"/>
    </location>
</feature>
<feature type="compositionally biased region" description="Basic and acidic residues" evidence="15">
    <location>
        <begin position="1018"/>
        <end position="1027"/>
    </location>
</feature>
<evidence type="ECO:0000256" key="4">
    <source>
        <dbReference type="ARBA" id="ARBA00022490"/>
    </source>
</evidence>
<keyword evidence="4" id="KW-0963">Cytoplasm</keyword>